<dbReference type="AlphaFoldDB" id="A0A3D2SAE7"/>
<keyword evidence="2" id="KW-0808">Transferase</keyword>
<name>A0A3D2SAE7_9BACE</name>
<dbReference type="InterPro" id="IPR051215">
    <property type="entry name" value="GRE"/>
</dbReference>
<dbReference type="InterPro" id="IPR004184">
    <property type="entry name" value="PFL_dom"/>
</dbReference>
<evidence type="ECO:0000313" key="3">
    <source>
        <dbReference type="Proteomes" id="UP000263098"/>
    </source>
</evidence>
<reference evidence="2 3" key="1">
    <citation type="journal article" date="2018" name="Nat. Biotechnol.">
        <title>A standardized bacterial taxonomy based on genome phylogeny substantially revises the tree of life.</title>
        <authorList>
            <person name="Parks D.H."/>
            <person name="Chuvochina M."/>
            <person name="Waite D.W."/>
            <person name="Rinke C."/>
            <person name="Skarshewski A."/>
            <person name="Chaumeil P.A."/>
            <person name="Hugenholtz P."/>
        </authorList>
    </citation>
    <scope>NUCLEOTIDE SEQUENCE [LARGE SCALE GENOMIC DNA]</scope>
    <source>
        <strain evidence="2">UBA9667</strain>
    </source>
</reference>
<dbReference type="Pfam" id="PF02901">
    <property type="entry name" value="PFL-like"/>
    <property type="match status" value="1"/>
</dbReference>
<evidence type="ECO:0000259" key="1">
    <source>
        <dbReference type="PROSITE" id="PS51554"/>
    </source>
</evidence>
<comment type="caution">
    <text evidence="2">The sequence shown here is derived from an EMBL/GenBank/DDBJ whole genome shotgun (WGS) entry which is preliminary data.</text>
</comment>
<dbReference type="GO" id="GO:0016740">
    <property type="term" value="F:transferase activity"/>
    <property type="evidence" value="ECO:0007669"/>
    <property type="project" value="UniProtKB-KW"/>
</dbReference>
<dbReference type="EMBL" id="DPVG01000009">
    <property type="protein sequence ID" value="HCK23232.1"/>
    <property type="molecule type" value="Genomic_DNA"/>
</dbReference>
<proteinExistence type="predicted"/>
<dbReference type="PANTHER" id="PTHR43641:SF2">
    <property type="entry name" value="DEHYDRATASE YBIW-RELATED"/>
    <property type="match status" value="1"/>
</dbReference>
<organism evidence="2 3">
    <name type="scientific">Bacteroides graminisolvens</name>
    <dbReference type="NCBI Taxonomy" id="477666"/>
    <lineage>
        <taxon>Bacteria</taxon>
        <taxon>Pseudomonadati</taxon>
        <taxon>Bacteroidota</taxon>
        <taxon>Bacteroidia</taxon>
        <taxon>Bacteroidales</taxon>
        <taxon>Bacteroidaceae</taxon>
        <taxon>Bacteroides</taxon>
    </lineage>
</organism>
<dbReference type="PROSITE" id="PS51554">
    <property type="entry name" value="PFL"/>
    <property type="match status" value="1"/>
</dbReference>
<dbReference type="GO" id="GO:0005829">
    <property type="term" value="C:cytosol"/>
    <property type="evidence" value="ECO:0007669"/>
    <property type="project" value="TreeGrafter"/>
</dbReference>
<dbReference type="SUPFAM" id="SSF51998">
    <property type="entry name" value="PFL-like glycyl radical enzymes"/>
    <property type="match status" value="1"/>
</dbReference>
<evidence type="ECO:0000313" key="2">
    <source>
        <dbReference type="EMBL" id="HCK23232.1"/>
    </source>
</evidence>
<dbReference type="Proteomes" id="UP000263098">
    <property type="component" value="Unassembled WGS sequence"/>
</dbReference>
<accession>A0A3D2SAE7</accession>
<sequence>MNKQVFKTDWDRQTSPRVRNLYDTLIRKALGDRSAEWFTQEMFDDVIKSNSSSDDKYPLWKSIENCSVIVRRAVAIDRMLKAMTDPKCSESTHTAVILPGDLLLGVMPMGSNGLGKMFPRFLTDDELRAGSITNRNAASLFGHNSMNYAELLHDGLKKKIQACSAKLDELAPLITRGKITVKKLYERYEDEKDNSPDSSETDELLRKLRLEEGKLISMKKKFDFYWSVKLACKAVVDYARRFAVLAEREAEANPDRRDELLELARIARKVPYLPADTFHEAMQSICFFHIALHASMNFISLGRLDQVLQPYLDKAGSHNEKFSPLEIFECFILKCAGRLNLTSKYLVQQDHVDYATVLGTHPYYIDQKAGVNNFLQNIIVGGKKPDGTDATNSCTFLILQAIENLNLPAPGIYVRLHKNSPDELFQKVAQSIYQTKNNPSVLNDEIMIPAMYNALMQDEENTDEAKATMMALANDYCVDGCWEPILNGKSDWTFGMMVGMQAVESALNQGASLKKDDELFRGAKVSPSTPVPQTFEELMTYLKTHMQFFVDQSVMGLFMYYMIDENAAPSPLFSAYLEGCMEKGRDKAAGGANHNIGGLVLGSVPDMVNQLAALRRWVFNEKKYTLSEVCEAIKENFAVDASASLPDDKKLLYERIRADFDTNSPKFGNNDPEADELTCRILDIFYQCVQSSAKFGKWLFQDVHPEREWRKVAALRSLAGYYGLPLGMTYDIRMKITAGLGTFEQYNWQGRGMAASANRLDGMPIAPNFSPVPGTINQGIMGTISSLSKFNLNRFAAGVITDICLKDENVTPEVAEQVVREFVGRGGGMMTMAIGTVSLYKEIYEVAKESMLLPEKEAATLLLPYANVNVRIGGWQTPFVTLPLDHMENYIRRPVGVL</sequence>
<protein>
    <submittedName>
        <fullName evidence="2">Formate acetyltransferase</fullName>
    </submittedName>
</protein>
<dbReference type="Gene3D" id="3.20.70.20">
    <property type="match status" value="1"/>
</dbReference>
<feature type="domain" description="PFL" evidence="1">
    <location>
        <begin position="16"/>
        <end position="764"/>
    </location>
</feature>
<dbReference type="PANTHER" id="PTHR43641">
    <property type="entry name" value="FORMATE ACETYLTRANSFERASE 3-RELATED"/>
    <property type="match status" value="1"/>
</dbReference>
<gene>
    <name evidence="2" type="ORF">DHW31_00350</name>
</gene>